<evidence type="ECO:0000313" key="7">
    <source>
        <dbReference type="Proteomes" id="UP000029492"/>
    </source>
</evidence>
<comment type="catalytic activity">
    <reaction evidence="1">
        <text>Hydrolyzes the link between N-acetylmuramoyl residues and L-amino acid residues in certain cell-wall glycopeptides.</text>
        <dbReference type="EC" id="3.5.1.28"/>
    </reaction>
</comment>
<organism evidence="6 7">
    <name type="scientific">Methylobacterium oryzae CBMB20</name>
    <dbReference type="NCBI Taxonomy" id="693986"/>
    <lineage>
        <taxon>Bacteria</taxon>
        <taxon>Pseudomonadati</taxon>
        <taxon>Pseudomonadota</taxon>
        <taxon>Alphaproteobacteria</taxon>
        <taxon>Hyphomicrobiales</taxon>
        <taxon>Methylobacteriaceae</taxon>
        <taxon>Methylobacterium</taxon>
    </lineage>
</organism>
<dbReference type="GO" id="GO:0009253">
    <property type="term" value="P:peptidoglycan catabolic process"/>
    <property type="evidence" value="ECO:0007669"/>
    <property type="project" value="InterPro"/>
</dbReference>
<dbReference type="GO" id="GO:0008745">
    <property type="term" value="F:N-acetylmuramoyl-L-alanine amidase activity"/>
    <property type="evidence" value="ECO:0007669"/>
    <property type="project" value="UniProtKB-EC"/>
</dbReference>
<dbReference type="InterPro" id="IPR002502">
    <property type="entry name" value="Amidase_domain"/>
</dbReference>
<evidence type="ECO:0000256" key="3">
    <source>
        <dbReference type="ARBA" id="ARBA00022801"/>
    </source>
</evidence>
<dbReference type="Proteomes" id="UP000029492">
    <property type="component" value="Chromosome"/>
</dbReference>
<dbReference type="EC" id="3.5.1.28" evidence="2"/>
<evidence type="ECO:0000259" key="5">
    <source>
        <dbReference type="SMART" id="SM00644"/>
    </source>
</evidence>
<protein>
    <recommendedName>
        <fullName evidence="2">N-acetylmuramoyl-L-alanine amidase</fullName>
        <ecNumber evidence="2">3.5.1.28</ecNumber>
    </recommendedName>
</protein>
<dbReference type="SUPFAM" id="SSF55846">
    <property type="entry name" value="N-acetylmuramoyl-L-alanine amidase-like"/>
    <property type="match status" value="1"/>
</dbReference>
<proteinExistence type="predicted"/>
<dbReference type="Pfam" id="PF01510">
    <property type="entry name" value="Amidase_2"/>
    <property type="match status" value="1"/>
</dbReference>
<dbReference type="InterPro" id="IPR051206">
    <property type="entry name" value="NAMLAA_amidase_2"/>
</dbReference>
<dbReference type="SMART" id="SM00644">
    <property type="entry name" value="Ami_2"/>
    <property type="match status" value="1"/>
</dbReference>
<keyword evidence="4" id="KW-0961">Cell wall biogenesis/degradation</keyword>
<dbReference type="PANTHER" id="PTHR30417">
    <property type="entry name" value="N-ACETYLMURAMOYL-L-ALANINE AMIDASE AMID"/>
    <property type="match status" value="1"/>
</dbReference>
<dbReference type="InterPro" id="IPR036505">
    <property type="entry name" value="Amidase/PGRP_sf"/>
</dbReference>
<gene>
    <name evidence="6" type="ORF">MOC_5445</name>
</gene>
<dbReference type="PANTHER" id="PTHR30417:SF1">
    <property type="entry name" value="N-ACETYLMURAMOYL-L-ALANINE AMIDASE AMID"/>
    <property type="match status" value="1"/>
</dbReference>
<dbReference type="STRING" id="693986.MOC_5445"/>
<dbReference type="EMBL" id="CP003811">
    <property type="protein sequence ID" value="AIQ93200.1"/>
    <property type="molecule type" value="Genomic_DNA"/>
</dbReference>
<dbReference type="HOGENOM" id="CLU_1011245_0_0_5"/>
<sequence length="275" mass="30623">MQEFIRGYWRFISSGPYEEWQKYRSKPDGYIDYISNHGYSADRNYPKAVKSLFKEASNLLGVSLQSGGSTDRISGSSVAKPNWTDLQAKFLNRRAGPVLGIILHDTAGSGTHNDTIYLSNPQDGRKVSVDFTVERDGGIWKLNPDIRAYYCNHAGRATAWNGFRNARVNSVTIGIEIVQKSDLSLSPIYPSAQVEAVANLCAWLSSTFNISNSHITTHRQIITDGSRSDPRKFPFEEFWEAYWAAFGGREMFVASLAGDGVIEDESEDEGSLNDA</sequence>
<dbReference type="GO" id="GO:0071555">
    <property type="term" value="P:cell wall organization"/>
    <property type="evidence" value="ECO:0007669"/>
    <property type="project" value="UniProtKB-KW"/>
</dbReference>
<keyword evidence="3" id="KW-0378">Hydrolase</keyword>
<dbReference type="GO" id="GO:0009254">
    <property type="term" value="P:peptidoglycan turnover"/>
    <property type="evidence" value="ECO:0007669"/>
    <property type="project" value="TreeGrafter"/>
</dbReference>
<evidence type="ECO:0000256" key="1">
    <source>
        <dbReference type="ARBA" id="ARBA00001561"/>
    </source>
</evidence>
<evidence type="ECO:0000313" key="6">
    <source>
        <dbReference type="EMBL" id="AIQ93200.1"/>
    </source>
</evidence>
<reference evidence="6 7" key="1">
    <citation type="journal article" date="2014" name="PLoS ONE">
        <title>Genome Information of Methylobacterium oryzae, a Plant-Probiotic Methylotroph in the Phyllosphere.</title>
        <authorList>
            <person name="Kwak M.J."/>
            <person name="Jeong H."/>
            <person name="Madhaiyan M."/>
            <person name="Lee Y."/>
            <person name="Sa T.M."/>
            <person name="Oh T.K."/>
            <person name="Kim J.F."/>
        </authorList>
    </citation>
    <scope>NUCLEOTIDE SEQUENCE [LARGE SCALE GENOMIC DNA]</scope>
    <source>
        <strain evidence="6 7">CBMB20</strain>
    </source>
</reference>
<keyword evidence="7" id="KW-1185">Reference proteome</keyword>
<dbReference type="CDD" id="cd06583">
    <property type="entry name" value="PGRP"/>
    <property type="match status" value="1"/>
</dbReference>
<dbReference type="eggNOG" id="COG3023">
    <property type="taxonomic scope" value="Bacteria"/>
</dbReference>
<dbReference type="AlphaFoldDB" id="A0A089P347"/>
<dbReference type="KEGG" id="mor:MOC_5445"/>
<evidence type="ECO:0000256" key="2">
    <source>
        <dbReference type="ARBA" id="ARBA00011901"/>
    </source>
</evidence>
<accession>A0A089P347</accession>
<name>A0A089P347_9HYPH</name>
<evidence type="ECO:0000256" key="4">
    <source>
        <dbReference type="ARBA" id="ARBA00023316"/>
    </source>
</evidence>
<dbReference type="Gene3D" id="3.40.80.10">
    <property type="entry name" value="Peptidoglycan recognition protein-like"/>
    <property type="match status" value="1"/>
</dbReference>
<feature type="domain" description="N-acetylmuramoyl-L-alanine amidase" evidence="5">
    <location>
        <begin position="86"/>
        <end position="231"/>
    </location>
</feature>